<comment type="similarity">
    <text evidence="2">Belongs to the MreD family.</text>
</comment>
<evidence type="ECO:0000256" key="6">
    <source>
        <dbReference type="ARBA" id="ARBA00022989"/>
    </source>
</evidence>
<feature type="transmembrane region" description="Helical" evidence="8">
    <location>
        <begin position="87"/>
        <end position="103"/>
    </location>
</feature>
<dbReference type="NCBIfam" id="TIGR03426">
    <property type="entry name" value="shape_MreD"/>
    <property type="match status" value="1"/>
</dbReference>
<keyword evidence="4 8" id="KW-0812">Transmembrane</keyword>
<evidence type="ECO:0000256" key="5">
    <source>
        <dbReference type="ARBA" id="ARBA00022960"/>
    </source>
</evidence>
<dbReference type="AlphaFoldDB" id="A0A7Y4P523"/>
<evidence type="ECO:0000256" key="2">
    <source>
        <dbReference type="ARBA" id="ARBA00007776"/>
    </source>
</evidence>
<feature type="transmembrane region" description="Helical" evidence="8">
    <location>
        <begin position="20"/>
        <end position="41"/>
    </location>
</feature>
<comment type="caution">
    <text evidence="9">The sequence shown here is derived from an EMBL/GenBank/DDBJ whole genome shotgun (WGS) entry which is preliminary data.</text>
</comment>
<evidence type="ECO:0000256" key="8">
    <source>
        <dbReference type="SAM" id="Phobius"/>
    </source>
</evidence>
<evidence type="ECO:0000313" key="10">
    <source>
        <dbReference type="Proteomes" id="UP000541421"/>
    </source>
</evidence>
<keyword evidence="6 8" id="KW-1133">Transmembrane helix</keyword>
<organism evidence="9 10">
    <name type="scientific">Pelistega europaea</name>
    <dbReference type="NCBI Taxonomy" id="106147"/>
    <lineage>
        <taxon>Bacteria</taxon>
        <taxon>Pseudomonadati</taxon>
        <taxon>Pseudomonadota</taxon>
        <taxon>Betaproteobacteria</taxon>
        <taxon>Burkholderiales</taxon>
        <taxon>Alcaligenaceae</taxon>
        <taxon>Pelistega</taxon>
    </lineage>
</organism>
<dbReference type="PANTHER" id="PTHR37484">
    <property type="entry name" value="ROD SHAPE-DETERMINING PROTEIN MRED"/>
    <property type="match status" value="1"/>
</dbReference>
<keyword evidence="5" id="KW-0133">Cell shape</keyword>
<evidence type="ECO:0000313" key="9">
    <source>
        <dbReference type="EMBL" id="NOL49318.1"/>
    </source>
</evidence>
<name>A0A7Y4P523_9BURK</name>
<dbReference type="GO" id="GO:0005886">
    <property type="term" value="C:plasma membrane"/>
    <property type="evidence" value="ECO:0007669"/>
    <property type="project" value="UniProtKB-SubCell"/>
</dbReference>
<comment type="subcellular location">
    <subcellularLocation>
        <location evidence="1">Cell membrane</location>
        <topology evidence="1">Multi-pass membrane protein</topology>
    </subcellularLocation>
</comment>
<keyword evidence="7 8" id="KW-0472">Membrane</keyword>
<dbReference type="PANTHER" id="PTHR37484:SF1">
    <property type="entry name" value="ROD SHAPE-DETERMINING PROTEIN MRED"/>
    <property type="match status" value="1"/>
</dbReference>
<dbReference type="Proteomes" id="UP000541421">
    <property type="component" value="Unassembled WGS sequence"/>
</dbReference>
<gene>
    <name evidence="9" type="primary">mreD</name>
    <name evidence="9" type="ORF">HKX40_04065</name>
</gene>
<dbReference type="GO" id="GO:0008360">
    <property type="term" value="P:regulation of cell shape"/>
    <property type="evidence" value="ECO:0007669"/>
    <property type="project" value="UniProtKB-KW"/>
</dbReference>
<keyword evidence="10" id="KW-1185">Reference proteome</keyword>
<feature type="transmembrane region" description="Helical" evidence="8">
    <location>
        <begin position="147"/>
        <end position="169"/>
    </location>
</feature>
<reference evidence="9 10" key="1">
    <citation type="submission" date="2020-05" db="EMBL/GenBank/DDBJ databases">
        <authorList>
            <person name="Niu N."/>
        </authorList>
    </citation>
    <scope>NUCLEOTIDE SEQUENCE [LARGE SCALE GENOMIC DNA]</scope>
    <source>
        <strain evidence="9 10">LMG10982</strain>
    </source>
</reference>
<dbReference type="InterPro" id="IPR007227">
    <property type="entry name" value="Cell_shape_determining_MreD"/>
</dbReference>
<evidence type="ECO:0000256" key="3">
    <source>
        <dbReference type="ARBA" id="ARBA00022475"/>
    </source>
</evidence>
<dbReference type="EMBL" id="JABGBO010000003">
    <property type="protein sequence ID" value="NOL49318.1"/>
    <property type="molecule type" value="Genomic_DNA"/>
</dbReference>
<proteinExistence type="inferred from homology"/>
<dbReference type="Pfam" id="PF04093">
    <property type="entry name" value="MreD"/>
    <property type="match status" value="1"/>
</dbReference>
<dbReference type="RefSeq" id="WP_171588283.1">
    <property type="nucleotide sequence ID" value="NZ_JABGBO010000003.1"/>
</dbReference>
<sequence>MTKSNTPIRSLHPIDTGDDVFQSSGSFVWGSIFVTFMASLLPWRDWPGSPDILLVVLAFWCVHSAKGVGMFAAFLLGLLMDVHDTNVLGRHALYYVIVIYFVINMRRHIVQFSVFAHFFSMLPVFVLAVIPGRIFEAWLAGVWAGWGWLWSGLITACLWFVVDLLFKFLSHSPKDEHKLE</sequence>
<protein>
    <submittedName>
        <fullName evidence="9">Rod shape-determining protein MreD</fullName>
    </submittedName>
</protein>
<feature type="transmembrane region" description="Helical" evidence="8">
    <location>
        <begin position="115"/>
        <end position="135"/>
    </location>
</feature>
<keyword evidence="3" id="KW-1003">Cell membrane</keyword>
<feature type="transmembrane region" description="Helical" evidence="8">
    <location>
        <begin position="53"/>
        <end position="75"/>
    </location>
</feature>
<dbReference type="InterPro" id="IPR026034">
    <property type="entry name" value="MreD_proteobac"/>
</dbReference>
<accession>A0A7Y4P523</accession>
<evidence type="ECO:0000256" key="1">
    <source>
        <dbReference type="ARBA" id="ARBA00004651"/>
    </source>
</evidence>
<evidence type="ECO:0000256" key="4">
    <source>
        <dbReference type="ARBA" id="ARBA00022692"/>
    </source>
</evidence>
<evidence type="ECO:0000256" key="7">
    <source>
        <dbReference type="ARBA" id="ARBA00023136"/>
    </source>
</evidence>